<accession>A0A816WW23</accession>
<dbReference type="EMBL" id="HG994356">
    <property type="protein sequence ID" value="CAF2139169.1"/>
    <property type="molecule type" value="Genomic_DNA"/>
</dbReference>
<name>A0A816WW23_BRANA</name>
<reference evidence="2" key="1">
    <citation type="submission" date="2021-01" db="EMBL/GenBank/DDBJ databases">
        <authorList>
            <consortium name="Genoscope - CEA"/>
            <person name="William W."/>
        </authorList>
    </citation>
    <scope>NUCLEOTIDE SEQUENCE</scope>
</reference>
<protein>
    <submittedName>
        <fullName evidence="2">(rape) hypothetical protein</fullName>
    </submittedName>
</protein>
<proteinExistence type="predicted"/>
<evidence type="ECO:0000313" key="2">
    <source>
        <dbReference type="EMBL" id="CAF2139169.1"/>
    </source>
</evidence>
<organism evidence="2">
    <name type="scientific">Brassica napus</name>
    <name type="common">Rape</name>
    <dbReference type="NCBI Taxonomy" id="3708"/>
    <lineage>
        <taxon>Eukaryota</taxon>
        <taxon>Viridiplantae</taxon>
        <taxon>Streptophyta</taxon>
        <taxon>Embryophyta</taxon>
        <taxon>Tracheophyta</taxon>
        <taxon>Spermatophyta</taxon>
        <taxon>Magnoliopsida</taxon>
        <taxon>eudicotyledons</taxon>
        <taxon>Gunneridae</taxon>
        <taxon>Pentapetalae</taxon>
        <taxon>rosids</taxon>
        <taxon>malvids</taxon>
        <taxon>Brassicales</taxon>
        <taxon>Brassicaceae</taxon>
        <taxon>Brassiceae</taxon>
        <taxon>Brassica</taxon>
    </lineage>
</organism>
<dbReference type="InterPro" id="IPR003871">
    <property type="entry name" value="RFA1B/D_OB_1st"/>
</dbReference>
<evidence type="ECO:0000259" key="1">
    <source>
        <dbReference type="Pfam" id="PF02721"/>
    </source>
</evidence>
<sequence>MNSVIKISNLSDVKPFKYAWRVRVKVVHTWKSNNLKNGYSLEMVLTDENIYQIFLCFDHWRVKFFSPKAFIMSKRDVALGVQGYGRSRLTEETKTSPVVRFQGGLPPKIMFLQSISLSLSSVFLAKTAQTIVKFSLKGEPESRSIDDYWRFWDTDWLRIRMNFGLFADRKELLRGCEIFIHS</sequence>
<feature type="domain" description="Replication protein A 70 kDa DNA-binding subunit B/D first OB fold" evidence="1">
    <location>
        <begin position="8"/>
        <end position="53"/>
    </location>
</feature>
<dbReference type="Proteomes" id="UP001295469">
    <property type="component" value="Chromosome A02"/>
</dbReference>
<dbReference type="AlphaFoldDB" id="A0A816WW23"/>
<dbReference type="Pfam" id="PF02721">
    <property type="entry name" value="DUF223"/>
    <property type="match status" value="1"/>
</dbReference>
<gene>
    <name evidence="2" type="ORF">DARMORV10_A02P16270.1</name>
</gene>